<protein>
    <submittedName>
        <fullName evidence="4">GNAT family N-acetyltransferase</fullName>
    </submittedName>
</protein>
<dbReference type="Gene3D" id="3.40.630.30">
    <property type="match status" value="1"/>
</dbReference>
<sequence length="158" mass="18017">MRIRQYQQADKSAVWALHKAALHGTGADLEDGQWDADLFQIEEVYLNNQGEFLVGEIENRIVAMGAIKKITSTRSEIKRMRVHPDFQKRGLGQMMLTQLEARAIALSYQVLQLDTTTLQVAAQQLYRKNGFVQLETIEIVKGLTVLFFKKDLLPLPDE</sequence>
<reference evidence="4 5" key="1">
    <citation type="submission" date="2023-02" db="EMBL/GenBank/DDBJ databases">
        <title>Dictyobacter halimunensis sp. nov., a new member of the class Ktedonobacteria from forest soil in a geothermal area.</title>
        <authorList>
            <person name="Rachmania M.K."/>
            <person name="Ningsih F."/>
            <person name="Sakai Y."/>
            <person name="Yabe S."/>
            <person name="Yokota A."/>
            <person name="Sjamsuridzal W."/>
        </authorList>
    </citation>
    <scope>NUCLEOTIDE SEQUENCE [LARGE SCALE GENOMIC DNA]</scope>
    <source>
        <strain evidence="4 5">S3.2.2.5</strain>
    </source>
</reference>
<proteinExistence type="predicted"/>
<dbReference type="PANTHER" id="PTHR43877:SF5">
    <property type="entry name" value="BLL8307 PROTEIN"/>
    <property type="match status" value="1"/>
</dbReference>
<evidence type="ECO:0000259" key="3">
    <source>
        <dbReference type="PROSITE" id="PS51186"/>
    </source>
</evidence>
<dbReference type="PANTHER" id="PTHR43877">
    <property type="entry name" value="AMINOALKYLPHOSPHONATE N-ACETYLTRANSFERASE-RELATED-RELATED"/>
    <property type="match status" value="1"/>
</dbReference>
<dbReference type="EMBL" id="BSRI01000001">
    <property type="protein sequence ID" value="GLV54307.1"/>
    <property type="molecule type" value="Genomic_DNA"/>
</dbReference>
<dbReference type="SUPFAM" id="SSF55729">
    <property type="entry name" value="Acyl-CoA N-acyltransferases (Nat)"/>
    <property type="match status" value="1"/>
</dbReference>
<keyword evidence="5" id="KW-1185">Reference proteome</keyword>
<dbReference type="InterPro" id="IPR050832">
    <property type="entry name" value="Bact_Acetyltransf"/>
</dbReference>
<comment type="caution">
    <text evidence="4">The sequence shown here is derived from an EMBL/GenBank/DDBJ whole genome shotgun (WGS) entry which is preliminary data.</text>
</comment>
<dbReference type="InterPro" id="IPR016181">
    <property type="entry name" value="Acyl_CoA_acyltransferase"/>
</dbReference>
<dbReference type="CDD" id="cd04301">
    <property type="entry name" value="NAT_SF"/>
    <property type="match status" value="1"/>
</dbReference>
<dbReference type="PROSITE" id="PS51186">
    <property type="entry name" value="GNAT"/>
    <property type="match status" value="1"/>
</dbReference>
<evidence type="ECO:0000313" key="5">
    <source>
        <dbReference type="Proteomes" id="UP001344906"/>
    </source>
</evidence>
<accession>A0ABQ6FPG0</accession>
<organism evidence="4 5">
    <name type="scientific">Dictyobacter halimunensis</name>
    <dbReference type="NCBI Taxonomy" id="3026934"/>
    <lineage>
        <taxon>Bacteria</taxon>
        <taxon>Bacillati</taxon>
        <taxon>Chloroflexota</taxon>
        <taxon>Ktedonobacteria</taxon>
        <taxon>Ktedonobacterales</taxon>
        <taxon>Dictyobacteraceae</taxon>
        <taxon>Dictyobacter</taxon>
    </lineage>
</organism>
<evidence type="ECO:0000313" key="4">
    <source>
        <dbReference type="EMBL" id="GLV54307.1"/>
    </source>
</evidence>
<dbReference type="Proteomes" id="UP001344906">
    <property type="component" value="Unassembled WGS sequence"/>
</dbReference>
<name>A0ABQ6FPG0_9CHLR</name>
<gene>
    <name evidence="4" type="ORF">KDH_11550</name>
</gene>
<feature type="domain" description="N-acetyltransferase" evidence="3">
    <location>
        <begin position="1"/>
        <end position="153"/>
    </location>
</feature>
<dbReference type="RefSeq" id="WP_338248004.1">
    <property type="nucleotide sequence ID" value="NZ_BSRI01000001.1"/>
</dbReference>
<keyword evidence="1" id="KW-0808">Transferase</keyword>
<evidence type="ECO:0000256" key="2">
    <source>
        <dbReference type="ARBA" id="ARBA00023315"/>
    </source>
</evidence>
<dbReference type="Pfam" id="PF00583">
    <property type="entry name" value="Acetyltransf_1"/>
    <property type="match status" value="1"/>
</dbReference>
<dbReference type="InterPro" id="IPR000182">
    <property type="entry name" value="GNAT_dom"/>
</dbReference>
<evidence type="ECO:0000256" key="1">
    <source>
        <dbReference type="ARBA" id="ARBA00022679"/>
    </source>
</evidence>
<keyword evidence="2" id="KW-0012">Acyltransferase</keyword>